<evidence type="ECO:0000313" key="3">
    <source>
        <dbReference type="Proteomes" id="UP000198341"/>
    </source>
</evidence>
<dbReference type="InterPro" id="IPR008984">
    <property type="entry name" value="SMAD_FHA_dom_sf"/>
</dbReference>
<evidence type="ECO:0000313" key="2">
    <source>
        <dbReference type="EMBL" id="CCO66774.1"/>
    </source>
</evidence>
<proteinExistence type="predicted"/>
<dbReference type="Gene3D" id="2.60.200.20">
    <property type="match status" value="1"/>
</dbReference>
<organism evidence="2 3">
    <name type="scientific">Bathycoccus prasinos</name>
    <dbReference type="NCBI Taxonomy" id="41875"/>
    <lineage>
        <taxon>Eukaryota</taxon>
        <taxon>Viridiplantae</taxon>
        <taxon>Chlorophyta</taxon>
        <taxon>Mamiellophyceae</taxon>
        <taxon>Mamiellales</taxon>
        <taxon>Bathycoccaceae</taxon>
        <taxon>Bathycoccus</taxon>
    </lineage>
</organism>
<reference evidence="2 3" key="1">
    <citation type="submission" date="2011-10" db="EMBL/GenBank/DDBJ databases">
        <authorList>
            <person name="Genoscope - CEA"/>
        </authorList>
    </citation>
    <scope>NUCLEOTIDE SEQUENCE [LARGE SCALE GENOMIC DNA]</scope>
    <source>
        <strain evidence="2 3">RCC 1105</strain>
    </source>
</reference>
<feature type="region of interest" description="Disordered" evidence="1">
    <location>
        <begin position="390"/>
        <end position="416"/>
    </location>
</feature>
<feature type="compositionally biased region" description="Low complexity" evidence="1">
    <location>
        <begin position="300"/>
        <end position="309"/>
    </location>
</feature>
<evidence type="ECO:0000256" key="1">
    <source>
        <dbReference type="SAM" id="MobiDB-lite"/>
    </source>
</evidence>
<protein>
    <recommendedName>
        <fullName evidence="4">FHA domain-containing protein</fullName>
    </recommendedName>
</protein>
<name>K8FIF8_9CHLO</name>
<evidence type="ECO:0008006" key="4">
    <source>
        <dbReference type="Google" id="ProtNLM"/>
    </source>
</evidence>
<sequence>MLFRLEINNNNSSSSFSSYALHPNVPTIVGRDPSIAHVPIENENSVSRKHAILTVVVATSSADVRAKSMAKEEGEESDTTTFLEVTDCGSKLGTRVSSVVSTNREEGDEEEKNTKLEKLETGTTKRVPLILTPSSAAASGGGKGGGGDRGGKKVWLLKFGKIAATVRCIEEDNAATNTNGLDAADENEEEEGEATESDDDDDDDDDDGSDGGVHEEEDGDAGVGWKRAKSKKEKKKTDGNNRGRVNVDREEVEVETVVDASLFREQILSPLNSSPPPSMLVSTIEEEENDDENRLRRVANTSSNDNNTNNKKRFQKQSITINGKPTKAARNGGGVELNSPSAIKVKNKKQKVPWPYETDGYETLAQFETALDREEKAARRLKEKMAEDLFEDFSTTKPNASLKRKQGSTASRGKRS</sequence>
<feature type="region of interest" description="Disordered" evidence="1">
    <location>
        <begin position="265"/>
        <end position="350"/>
    </location>
</feature>
<feature type="compositionally biased region" description="Basic and acidic residues" evidence="1">
    <location>
        <begin position="235"/>
        <end position="249"/>
    </location>
</feature>
<feature type="region of interest" description="Disordered" evidence="1">
    <location>
        <begin position="177"/>
        <end position="250"/>
    </location>
</feature>
<dbReference type="SUPFAM" id="SSF49879">
    <property type="entry name" value="SMAD/FHA domain"/>
    <property type="match status" value="1"/>
</dbReference>
<accession>K8FIF8</accession>
<dbReference type="GeneID" id="19013939"/>
<gene>
    <name evidence="2" type="ORF">Bathy09g04330</name>
</gene>
<feature type="region of interest" description="Disordered" evidence="1">
    <location>
        <begin position="96"/>
        <end position="150"/>
    </location>
</feature>
<dbReference type="RefSeq" id="XP_007511214.1">
    <property type="nucleotide sequence ID" value="XM_007511152.1"/>
</dbReference>
<dbReference type="EMBL" id="FO082270">
    <property type="protein sequence ID" value="CCO66774.1"/>
    <property type="molecule type" value="Genomic_DNA"/>
</dbReference>
<dbReference type="AlphaFoldDB" id="K8FIF8"/>
<keyword evidence="3" id="KW-1185">Reference proteome</keyword>
<feature type="compositionally biased region" description="Acidic residues" evidence="1">
    <location>
        <begin position="183"/>
        <end position="220"/>
    </location>
</feature>
<dbReference type="Proteomes" id="UP000198341">
    <property type="component" value="Chromosome 9"/>
</dbReference>
<dbReference type="KEGG" id="bpg:Bathy09g04330"/>
<feature type="compositionally biased region" description="Basic residues" evidence="1">
    <location>
        <begin position="402"/>
        <end position="416"/>
    </location>
</feature>
<feature type="compositionally biased region" description="Gly residues" evidence="1">
    <location>
        <begin position="139"/>
        <end position="148"/>
    </location>
</feature>